<dbReference type="SUPFAM" id="SSF53474">
    <property type="entry name" value="alpha/beta-Hydrolases"/>
    <property type="match status" value="1"/>
</dbReference>
<gene>
    <name evidence="1" type="ORF">ULMA_12510</name>
</gene>
<accession>A0A5J4J063</accession>
<protein>
    <recommendedName>
        <fullName evidence="3">Haloalkane dehalogenase</fullName>
    </recommendedName>
</protein>
<proteinExistence type="predicted"/>
<dbReference type="RefSeq" id="WP_151673213.1">
    <property type="nucleotide sequence ID" value="NZ_BKCG01000002.1"/>
</dbReference>
<reference evidence="1 2" key="1">
    <citation type="submission" date="2019-08" db="EMBL/GenBank/DDBJ databases">
        <title>Draft genome sequence of Ulvibacter marinus type strain NBRC 109484.</title>
        <authorList>
            <person name="Kawano K."/>
            <person name="Ushijima N."/>
            <person name="Kihara M."/>
            <person name="Itoh H."/>
        </authorList>
    </citation>
    <scope>NUCLEOTIDE SEQUENCE [LARGE SCALE GENOMIC DNA]</scope>
    <source>
        <strain evidence="1 2">NBRC 109484</strain>
    </source>
</reference>
<dbReference type="EMBL" id="BKCG01000002">
    <property type="protein sequence ID" value="GER59143.1"/>
    <property type="molecule type" value="Genomic_DNA"/>
</dbReference>
<keyword evidence="2" id="KW-1185">Reference proteome</keyword>
<dbReference type="Proteomes" id="UP000326509">
    <property type="component" value="Unassembled WGS sequence"/>
</dbReference>
<comment type="caution">
    <text evidence="1">The sequence shown here is derived from an EMBL/GenBank/DDBJ whole genome shotgun (WGS) entry which is preliminary data.</text>
</comment>
<evidence type="ECO:0008006" key="3">
    <source>
        <dbReference type="Google" id="ProtNLM"/>
    </source>
</evidence>
<dbReference type="AlphaFoldDB" id="A0A5J4J063"/>
<evidence type="ECO:0000313" key="1">
    <source>
        <dbReference type="EMBL" id="GER59143.1"/>
    </source>
</evidence>
<sequence length="59" mass="6712">MKCNFNGANPYLRDIPKAELHLLDAGHFAAEEKTRAIAQLILTFLSKKEINKVPIKRSF</sequence>
<dbReference type="InterPro" id="IPR029058">
    <property type="entry name" value="AB_hydrolase_fold"/>
</dbReference>
<evidence type="ECO:0000313" key="2">
    <source>
        <dbReference type="Proteomes" id="UP000326509"/>
    </source>
</evidence>
<dbReference type="OrthoDB" id="9799612at2"/>
<organism evidence="1 2">
    <name type="scientific">Patiriisocius marinus</name>
    <dbReference type="NCBI Taxonomy" id="1397112"/>
    <lineage>
        <taxon>Bacteria</taxon>
        <taxon>Pseudomonadati</taxon>
        <taxon>Bacteroidota</taxon>
        <taxon>Flavobacteriia</taxon>
        <taxon>Flavobacteriales</taxon>
        <taxon>Flavobacteriaceae</taxon>
        <taxon>Patiriisocius</taxon>
    </lineage>
</organism>
<name>A0A5J4J063_9FLAO</name>
<dbReference type="Gene3D" id="3.40.50.1820">
    <property type="entry name" value="alpha/beta hydrolase"/>
    <property type="match status" value="1"/>
</dbReference>